<keyword evidence="2" id="KW-0812">Transmembrane</keyword>
<feature type="compositionally biased region" description="Polar residues" evidence="1">
    <location>
        <begin position="18"/>
        <end position="27"/>
    </location>
</feature>
<reference evidence="4" key="1">
    <citation type="submission" date="2025-08" db="UniProtKB">
        <authorList>
            <consortium name="RefSeq"/>
        </authorList>
    </citation>
    <scope>IDENTIFICATION</scope>
    <source>
        <strain evidence="4">MV-25-SWS-2005</strain>
        <tissue evidence="4">Whole body</tissue>
    </source>
</reference>
<evidence type="ECO:0000256" key="2">
    <source>
        <dbReference type="SAM" id="Phobius"/>
    </source>
</evidence>
<name>A0A6I8V1T0_DROPS</name>
<accession>A0A6I8V1T0</accession>
<dbReference type="InParanoid" id="A0A6I8V1T0"/>
<organism evidence="3 4">
    <name type="scientific">Drosophila pseudoobscura pseudoobscura</name>
    <name type="common">Fruit fly</name>
    <dbReference type="NCBI Taxonomy" id="46245"/>
    <lineage>
        <taxon>Eukaryota</taxon>
        <taxon>Metazoa</taxon>
        <taxon>Ecdysozoa</taxon>
        <taxon>Arthropoda</taxon>
        <taxon>Hexapoda</taxon>
        <taxon>Insecta</taxon>
        <taxon>Pterygota</taxon>
        <taxon>Neoptera</taxon>
        <taxon>Endopterygota</taxon>
        <taxon>Diptera</taxon>
        <taxon>Brachycera</taxon>
        <taxon>Muscomorpha</taxon>
        <taxon>Ephydroidea</taxon>
        <taxon>Drosophilidae</taxon>
        <taxon>Drosophila</taxon>
        <taxon>Sophophora</taxon>
    </lineage>
</organism>
<feature type="region of interest" description="Disordered" evidence="1">
    <location>
        <begin position="1"/>
        <end position="30"/>
    </location>
</feature>
<feature type="transmembrane region" description="Helical" evidence="2">
    <location>
        <begin position="247"/>
        <end position="268"/>
    </location>
</feature>
<dbReference type="AlphaFoldDB" id="A0A6I8V1T0"/>
<proteinExistence type="predicted"/>
<dbReference type="RefSeq" id="XP_002136291.2">
    <property type="nucleotide sequence ID" value="XM_002136255.3"/>
</dbReference>
<evidence type="ECO:0000313" key="4">
    <source>
        <dbReference type="RefSeq" id="XP_002136291.2"/>
    </source>
</evidence>
<sequence>MDPQRATTKKVVREASSETEGSPQAETSCPVVQLEDAAAKNEVPPAAVDIPVVQLKDATVGSTETDVSPDVKKEPEASCPLDEMPSTSQQGTKEGQKPESGRSQGRLNHLIDMLDNFTIRLDVIEEKVRREDEECLDPEPVTLTVDSGTAVIIQIPEICELGTQTVVTRPPRRLAIPTAPPRNQPDTRAPCERTHHTIQIRSNNNRGNAAAAAAEQGPPSLGARIVRALGDFGAAFCLCLQINKDCIFCLGFFVAFVVSASFLTAFFYRTLNLTSPAARVPGDAFGGATGSYDVATLRFNGGYYYIYNRQRQQLQ</sequence>
<dbReference type="Proteomes" id="UP000001819">
    <property type="component" value="Chromosome 4"/>
</dbReference>
<feature type="region of interest" description="Disordered" evidence="1">
    <location>
        <begin position="60"/>
        <end position="104"/>
    </location>
</feature>
<keyword evidence="3" id="KW-1185">Reference proteome</keyword>
<evidence type="ECO:0000313" key="3">
    <source>
        <dbReference type="Proteomes" id="UP000001819"/>
    </source>
</evidence>
<keyword evidence="2" id="KW-1133">Transmembrane helix</keyword>
<keyword evidence="2" id="KW-0472">Membrane</keyword>
<dbReference type="KEGG" id="dpo:6899232"/>
<protein>
    <submittedName>
        <fullName evidence="4">Uncharacterized protein</fullName>
    </submittedName>
</protein>
<evidence type="ECO:0000256" key="1">
    <source>
        <dbReference type="SAM" id="MobiDB-lite"/>
    </source>
</evidence>
<gene>
    <name evidence="4" type="primary">LOC6899232</name>
</gene>